<accession>A0A9C6TY39</accession>
<reference evidence="5" key="1">
    <citation type="submission" date="2025-08" db="UniProtKB">
        <authorList>
            <consortium name="RefSeq"/>
        </authorList>
    </citation>
    <scope>IDENTIFICATION</scope>
    <source>
        <tissue evidence="5">Whole organism</tissue>
    </source>
</reference>
<proteinExistence type="predicted"/>
<dbReference type="Proteomes" id="UP000504606">
    <property type="component" value="Unplaced"/>
</dbReference>
<feature type="compositionally biased region" description="Polar residues" evidence="1">
    <location>
        <begin position="235"/>
        <end position="276"/>
    </location>
</feature>
<feature type="compositionally biased region" description="Polar residues" evidence="1">
    <location>
        <begin position="208"/>
        <end position="227"/>
    </location>
</feature>
<dbReference type="OrthoDB" id="5597713at2759"/>
<dbReference type="RefSeq" id="XP_052124451.1">
    <property type="nucleotide sequence ID" value="XM_052268491.1"/>
</dbReference>
<keyword evidence="4" id="KW-1185">Reference proteome</keyword>
<evidence type="ECO:0000256" key="1">
    <source>
        <dbReference type="SAM" id="MobiDB-lite"/>
    </source>
</evidence>
<feature type="domain" description="Peptidase S1" evidence="3">
    <location>
        <begin position="13"/>
        <end position="339"/>
    </location>
</feature>
<protein>
    <submittedName>
        <fullName evidence="5">Uncharacterized protein LOC113210247</fullName>
    </submittedName>
</protein>
<dbReference type="AlphaFoldDB" id="A0A9C6TY39"/>
<dbReference type="GO" id="GO:0004252">
    <property type="term" value="F:serine-type endopeptidase activity"/>
    <property type="evidence" value="ECO:0007669"/>
    <property type="project" value="InterPro"/>
</dbReference>
<feature type="region of interest" description="Disordered" evidence="1">
    <location>
        <begin position="205"/>
        <end position="286"/>
    </location>
</feature>
<feature type="chain" id="PRO_5038468422" evidence="2">
    <location>
        <begin position="20"/>
        <end position="344"/>
    </location>
</feature>
<evidence type="ECO:0000259" key="3">
    <source>
        <dbReference type="PROSITE" id="PS50240"/>
    </source>
</evidence>
<dbReference type="GeneID" id="113210247"/>
<name>A0A9C6TY39_FRAOC</name>
<sequence>MYKFVFTAVLLALVGVSIGTPLHPMLKRHVPLNGNEVGYHVSIQVNDWWNDIPRHSCSGTLLNANWVLTTAKCVHQAFDNLPAYHEVTIQGGDPNLQGYYTSHPELTVVHDESDIGLIKVMQPMRETYCCAFADLPTGPLKSGDVVKGVLTGQSAADEWKLELASDISFEAIDTTNCGDLSDVAPHSLCSIVPVNSEASSKLRALVEPNSSEVPEDPSTPNFPTEPTASEAPVEPTTSDVPTEATTSEAPVEPSTSEVPANQTTSEGPVSTSTSGVPTKPTTTVAPPSPTCFADVGGPLVQDGVVVGLLSRGSGCVGGSTFTVLTDVSAFTNWIQDTIQKYGEW</sequence>
<dbReference type="Pfam" id="PF00089">
    <property type="entry name" value="Trypsin"/>
    <property type="match status" value="2"/>
</dbReference>
<dbReference type="GO" id="GO:0006508">
    <property type="term" value="P:proteolysis"/>
    <property type="evidence" value="ECO:0007669"/>
    <property type="project" value="InterPro"/>
</dbReference>
<keyword evidence="2" id="KW-0732">Signal</keyword>
<dbReference type="InterPro" id="IPR009003">
    <property type="entry name" value="Peptidase_S1_PA"/>
</dbReference>
<organism evidence="4 5">
    <name type="scientific">Frankliniella occidentalis</name>
    <name type="common">Western flower thrips</name>
    <name type="synonym">Euthrips occidentalis</name>
    <dbReference type="NCBI Taxonomy" id="133901"/>
    <lineage>
        <taxon>Eukaryota</taxon>
        <taxon>Metazoa</taxon>
        <taxon>Ecdysozoa</taxon>
        <taxon>Arthropoda</taxon>
        <taxon>Hexapoda</taxon>
        <taxon>Insecta</taxon>
        <taxon>Pterygota</taxon>
        <taxon>Neoptera</taxon>
        <taxon>Paraneoptera</taxon>
        <taxon>Thysanoptera</taxon>
        <taxon>Terebrantia</taxon>
        <taxon>Thripoidea</taxon>
        <taxon>Thripidae</taxon>
        <taxon>Frankliniella</taxon>
    </lineage>
</organism>
<dbReference type="PANTHER" id="PTHR24260:SF134">
    <property type="entry name" value="AT07769P-RELATED"/>
    <property type="match status" value="1"/>
</dbReference>
<dbReference type="KEGG" id="foc:113210247"/>
<dbReference type="SUPFAM" id="SSF50494">
    <property type="entry name" value="Trypsin-like serine proteases"/>
    <property type="match status" value="2"/>
</dbReference>
<dbReference type="PROSITE" id="PS50240">
    <property type="entry name" value="TRYPSIN_DOM"/>
    <property type="match status" value="1"/>
</dbReference>
<dbReference type="PANTHER" id="PTHR24260">
    <property type="match status" value="1"/>
</dbReference>
<dbReference type="InterPro" id="IPR001254">
    <property type="entry name" value="Trypsin_dom"/>
</dbReference>
<dbReference type="SMART" id="SM00020">
    <property type="entry name" value="Tryp_SPc"/>
    <property type="match status" value="1"/>
</dbReference>
<gene>
    <name evidence="5" type="primary">LOC113210247</name>
</gene>
<dbReference type="InterPro" id="IPR051333">
    <property type="entry name" value="CLIP_Serine_Protease"/>
</dbReference>
<feature type="signal peptide" evidence="2">
    <location>
        <begin position="1"/>
        <end position="19"/>
    </location>
</feature>
<evidence type="ECO:0000313" key="5">
    <source>
        <dbReference type="RefSeq" id="XP_052124451.1"/>
    </source>
</evidence>
<evidence type="ECO:0000256" key="2">
    <source>
        <dbReference type="SAM" id="SignalP"/>
    </source>
</evidence>
<dbReference type="InterPro" id="IPR043504">
    <property type="entry name" value="Peptidase_S1_PA_chymotrypsin"/>
</dbReference>
<dbReference type="Gene3D" id="2.40.10.10">
    <property type="entry name" value="Trypsin-like serine proteases"/>
    <property type="match status" value="2"/>
</dbReference>
<evidence type="ECO:0000313" key="4">
    <source>
        <dbReference type="Proteomes" id="UP000504606"/>
    </source>
</evidence>